<comment type="catalytic activity">
    <reaction evidence="4">
        <text>L-aspartate + L-glutamine + ATP + H2O = L-asparagine + L-glutamate + AMP + diphosphate + H(+)</text>
        <dbReference type="Rhea" id="RHEA:12228"/>
        <dbReference type="ChEBI" id="CHEBI:15377"/>
        <dbReference type="ChEBI" id="CHEBI:15378"/>
        <dbReference type="ChEBI" id="CHEBI:29985"/>
        <dbReference type="ChEBI" id="CHEBI:29991"/>
        <dbReference type="ChEBI" id="CHEBI:30616"/>
        <dbReference type="ChEBI" id="CHEBI:33019"/>
        <dbReference type="ChEBI" id="CHEBI:58048"/>
        <dbReference type="ChEBI" id="CHEBI:58359"/>
        <dbReference type="ChEBI" id="CHEBI:456215"/>
        <dbReference type="EC" id="6.3.5.4"/>
    </reaction>
</comment>
<proteinExistence type="predicted"/>
<evidence type="ECO:0000259" key="5">
    <source>
        <dbReference type="Pfam" id="PF00733"/>
    </source>
</evidence>
<sequence>MPPIANLSLLASWFIVLPDKADADPVARSIKPYATRCVRHPSGRSWILGRWADRDIAVATAGTAALAVIGEHITRSEDVERVAARLALDGGLDHLRGTGRPRWPGSYHLVGSVGGKLYVRGTVSALRRVFVGSAGPVTLIADRADVVAALTGADLDPARVAAHLLDPQTMPPVTGQPLWRGVTEIPGGHDVEIREDRVVRSARWWSPPDPTVPLADGARELATALTEAVGVRTRGQRLVSCDLGGVDSTAVCAIAARLADAEVLAFTVDVRDAMADDVEWATRTVAALGIEHHVVPGEEMPLSYAGVDEMADLWDEPCFTTVDRNRWLAVVTRAADRGSSAHLTGIGGDELLHGSTAYLHTLARRRPLLARRMIRGFVAKYRWPAGQVLRQLASTNSYGDWLRGVDAHLTMAPPPITEPMLDWGSEPRLPPWTTRDAVDAVRTLLRAEIGGAAPLSPHRGQHRELAAIGLLSRMTRQLQQLAAERGVRYAAPYYDDAVVTAALSVRPEQRVTPWRYKPLISEAMLGVVPESSRLRATKANAMVEEEMGLRVHRDALFALWDDSALARLGLIDARAVRELCARPLPKHLQIGVLHQTIAAEVWLRSIERVTDRTALAS</sequence>
<accession>A0ABQ5QQ40</accession>
<dbReference type="InterPro" id="IPR001962">
    <property type="entry name" value="Asn_synthase"/>
</dbReference>
<reference evidence="6" key="1">
    <citation type="submission" date="2022-12" db="EMBL/GenBank/DDBJ databases">
        <title>New Phytohabitans aurantiacus sp. RD004123 nov., an actinomycete isolated from soil.</title>
        <authorList>
            <person name="Triningsih D.W."/>
            <person name="Harunari E."/>
            <person name="Igarashi Y."/>
        </authorList>
    </citation>
    <scope>NUCLEOTIDE SEQUENCE</scope>
    <source>
        <strain evidence="6">RD004123</strain>
    </source>
</reference>
<dbReference type="InterPro" id="IPR014729">
    <property type="entry name" value="Rossmann-like_a/b/a_fold"/>
</dbReference>
<dbReference type="Pfam" id="PF00733">
    <property type="entry name" value="Asn_synthase"/>
    <property type="match status" value="1"/>
</dbReference>
<keyword evidence="3" id="KW-0028">Amino-acid biosynthesis</keyword>
<dbReference type="PANTHER" id="PTHR43284:SF1">
    <property type="entry name" value="ASPARAGINE SYNTHETASE"/>
    <property type="match status" value="1"/>
</dbReference>
<comment type="pathway">
    <text evidence="1">Amino-acid biosynthesis; L-asparagine biosynthesis; L-asparagine from L-aspartate (L-Gln route): step 1/1.</text>
</comment>
<keyword evidence="7" id="KW-1185">Reference proteome</keyword>
<evidence type="ECO:0000256" key="3">
    <source>
        <dbReference type="ARBA" id="ARBA00022888"/>
    </source>
</evidence>
<protein>
    <recommendedName>
        <fullName evidence="2">asparagine synthase (glutamine-hydrolyzing)</fullName>
        <ecNumber evidence="2">6.3.5.4</ecNumber>
    </recommendedName>
</protein>
<comment type="caution">
    <text evidence="6">The sequence shown here is derived from an EMBL/GenBank/DDBJ whole genome shotgun (WGS) entry which is preliminary data.</text>
</comment>
<gene>
    <name evidence="6" type="ORF">Pa4123_09930</name>
</gene>
<dbReference type="EMBL" id="BSDI01000004">
    <property type="protein sequence ID" value="GLH95721.1"/>
    <property type="molecule type" value="Genomic_DNA"/>
</dbReference>
<evidence type="ECO:0000256" key="2">
    <source>
        <dbReference type="ARBA" id="ARBA00012737"/>
    </source>
</evidence>
<organism evidence="6 7">
    <name type="scientific">Phytohabitans aurantiacus</name>
    <dbReference type="NCBI Taxonomy" id="3016789"/>
    <lineage>
        <taxon>Bacteria</taxon>
        <taxon>Bacillati</taxon>
        <taxon>Actinomycetota</taxon>
        <taxon>Actinomycetes</taxon>
        <taxon>Micromonosporales</taxon>
        <taxon>Micromonosporaceae</taxon>
    </lineage>
</organism>
<dbReference type="PANTHER" id="PTHR43284">
    <property type="entry name" value="ASPARAGINE SYNTHETASE (GLUTAMINE-HYDROLYZING)"/>
    <property type="match status" value="1"/>
</dbReference>
<dbReference type="SUPFAM" id="SSF52402">
    <property type="entry name" value="Adenine nucleotide alpha hydrolases-like"/>
    <property type="match status" value="1"/>
</dbReference>
<dbReference type="EC" id="6.3.5.4" evidence="2"/>
<evidence type="ECO:0000313" key="7">
    <source>
        <dbReference type="Proteomes" id="UP001144280"/>
    </source>
</evidence>
<dbReference type="Gene3D" id="3.40.50.620">
    <property type="entry name" value="HUPs"/>
    <property type="match status" value="1"/>
</dbReference>
<dbReference type="InterPro" id="IPR051786">
    <property type="entry name" value="ASN_synthetase/amidase"/>
</dbReference>
<name>A0ABQ5QQ40_9ACTN</name>
<dbReference type="RefSeq" id="WP_281892768.1">
    <property type="nucleotide sequence ID" value="NZ_BSDI01000004.1"/>
</dbReference>
<evidence type="ECO:0000256" key="1">
    <source>
        <dbReference type="ARBA" id="ARBA00005187"/>
    </source>
</evidence>
<feature type="domain" description="Asparagine synthetase" evidence="5">
    <location>
        <begin position="221"/>
        <end position="603"/>
    </location>
</feature>
<evidence type="ECO:0000256" key="4">
    <source>
        <dbReference type="ARBA" id="ARBA00048741"/>
    </source>
</evidence>
<dbReference type="Proteomes" id="UP001144280">
    <property type="component" value="Unassembled WGS sequence"/>
</dbReference>
<keyword evidence="3" id="KW-0061">Asparagine biosynthesis</keyword>
<evidence type="ECO:0000313" key="6">
    <source>
        <dbReference type="EMBL" id="GLH95721.1"/>
    </source>
</evidence>